<gene>
    <name evidence="1" type="ORF">M5D96_001953</name>
</gene>
<name>A0A9P9YZ51_9MUSC</name>
<comment type="caution">
    <text evidence="1">The sequence shown here is derived from an EMBL/GenBank/DDBJ whole genome shotgun (WGS) entry which is preliminary data.</text>
</comment>
<dbReference type="Proteomes" id="UP001059596">
    <property type="component" value="Chromosome 3R"/>
</dbReference>
<organism evidence="1 2">
    <name type="scientific">Drosophila gunungcola</name>
    <name type="common">fruit fly</name>
    <dbReference type="NCBI Taxonomy" id="103775"/>
    <lineage>
        <taxon>Eukaryota</taxon>
        <taxon>Metazoa</taxon>
        <taxon>Ecdysozoa</taxon>
        <taxon>Arthropoda</taxon>
        <taxon>Hexapoda</taxon>
        <taxon>Insecta</taxon>
        <taxon>Pterygota</taxon>
        <taxon>Neoptera</taxon>
        <taxon>Endopterygota</taxon>
        <taxon>Diptera</taxon>
        <taxon>Brachycera</taxon>
        <taxon>Muscomorpha</taxon>
        <taxon>Ephydroidea</taxon>
        <taxon>Drosophilidae</taxon>
        <taxon>Drosophila</taxon>
        <taxon>Sophophora</taxon>
    </lineage>
</organism>
<keyword evidence="2" id="KW-1185">Reference proteome</keyword>
<dbReference type="AlphaFoldDB" id="A0A9P9YZ51"/>
<dbReference type="EMBL" id="JAMKOV010000001">
    <property type="protein sequence ID" value="KAI8045766.1"/>
    <property type="molecule type" value="Genomic_DNA"/>
</dbReference>
<reference evidence="1" key="1">
    <citation type="journal article" date="2023" name="Genome Biol. Evol.">
        <title>Long-read-based Genome Assembly of Drosophila gunungcola Reveals Fewer Chemosensory Genes in Flower-breeding Species.</title>
        <authorList>
            <person name="Negi A."/>
            <person name="Liao B.Y."/>
            <person name="Yeh S.D."/>
        </authorList>
    </citation>
    <scope>NUCLEOTIDE SEQUENCE</scope>
    <source>
        <strain evidence="1">Sukarami</strain>
    </source>
</reference>
<evidence type="ECO:0000313" key="2">
    <source>
        <dbReference type="Proteomes" id="UP001059596"/>
    </source>
</evidence>
<accession>A0A9P9YZ51</accession>
<protein>
    <submittedName>
        <fullName evidence="1">Uncharacterized protein</fullName>
    </submittedName>
</protein>
<evidence type="ECO:0000313" key="1">
    <source>
        <dbReference type="EMBL" id="KAI8045766.1"/>
    </source>
</evidence>
<sequence>MSVWLGRQSDLDPDPNSNSHCAYFMAVTRLPGNLISACWCASTPGPGLSPGSTFVSTATSTSIAAGTAALHLTFNIITRRLCRIPNEFAGHYRQRLKVALRRCSR</sequence>
<proteinExistence type="predicted"/>